<feature type="compositionally biased region" description="Polar residues" evidence="1">
    <location>
        <begin position="23"/>
        <end position="32"/>
    </location>
</feature>
<accession>A0A7W7DBD9</accession>
<name>A0A7W7DBD9_9ACTN</name>
<organism evidence="2 3">
    <name type="scientific">Sphaerisporangium siamense</name>
    <dbReference type="NCBI Taxonomy" id="795645"/>
    <lineage>
        <taxon>Bacteria</taxon>
        <taxon>Bacillati</taxon>
        <taxon>Actinomycetota</taxon>
        <taxon>Actinomycetes</taxon>
        <taxon>Streptosporangiales</taxon>
        <taxon>Streptosporangiaceae</taxon>
        <taxon>Sphaerisporangium</taxon>
    </lineage>
</organism>
<feature type="region of interest" description="Disordered" evidence="1">
    <location>
        <begin position="1"/>
        <end position="32"/>
    </location>
</feature>
<gene>
    <name evidence="2" type="ORF">BJ982_004030</name>
</gene>
<comment type="caution">
    <text evidence="2">The sequence shown here is derived from an EMBL/GenBank/DDBJ whole genome shotgun (WGS) entry which is preliminary data.</text>
</comment>
<sequence length="32" mass="3097">MTPSKIPPAANAAGTPGAARESATATPGTTWD</sequence>
<dbReference type="Proteomes" id="UP000542210">
    <property type="component" value="Unassembled WGS sequence"/>
</dbReference>
<evidence type="ECO:0000256" key="1">
    <source>
        <dbReference type="SAM" id="MobiDB-lite"/>
    </source>
</evidence>
<dbReference type="AlphaFoldDB" id="A0A7W7DBD9"/>
<feature type="compositionally biased region" description="Low complexity" evidence="1">
    <location>
        <begin position="7"/>
        <end position="19"/>
    </location>
</feature>
<keyword evidence="3" id="KW-1185">Reference proteome</keyword>
<proteinExistence type="predicted"/>
<evidence type="ECO:0000313" key="3">
    <source>
        <dbReference type="Proteomes" id="UP000542210"/>
    </source>
</evidence>
<protein>
    <submittedName>
        <fullName evidence="2">Uncharacterized protein</fullName>
    </submittedName>
</protein>
<reference evidence="2 3" key="1">
    <citation type="submission" date="2020-08" db="EMBL/GenBank/DDBJ databases">
        <title>Sequencing the genomes of 1000 actinobacteria strains.</title>
        <authorList>
            <person name="Klenk H.-P."/>
        </authorList>
    </citation>
    <scope>NUCLEOTIDE SEQUENCE [LARGE SCALE GENOMIC DNA]</scope>
    <source>
        <strain evidence="2 3">DSM 45784</strain>
    </source>
</reference>
<evidence type="ECO:0000313" key="2">
    <source>
        <dbReference type="EMBL" id="MBB4702486.1"/>
    </source>
</evidence>
<dbReference type="EMBL" id="JACHND010000001">
    <property type="protein sequence ID" value="MBB4702486.1"/>
    <property type="molecule type" value="Genomic_DNA"/>
</dbReference>